<organism evidence="2 3">
    <name type="scientific">Roseateles aquae</name>
    <dbReference type="NCBI Taxonomy" id="3077235"/>
    <lineage>
        <taxon>Bacteria</taxon>
        <taxon>Pseudomonadati</taxon>
        <taxon>Pseudomonadota</taxon>
        <taxon>Betaproteobacteria</taxon>
        <taxon>Burkholderiales</taxon>
        <taxon>Sphaerotilaceae</taxon>
        <taxon>Roseateles</taxon>
    </lineage>
</organism>
<dbReference type="Proteomes" id="UP001246372">
    <property type="component" value="Unassembled WGS sequence"/>
</dbReference>
<feature type="chain" id="PRO_5047022740" description="Lipoprotein" evidence="1">
    <location>
        <begin position="21"/>
        <end position="268"/>
    </location>
</feature>
<evidence type="ECO:0008006" key="4">
    <source>
        <dbReference type="Google" id="ProtNLM"/>
    </source>
</evidence>
<gene>
    <name evidence="2" type="ORF">RQP53_08610</name>
</gene>
<evidence type="ECO:0000313" key="2">
    <source>
        <dbReference type="EMBL" id="MDT8999324.1"/>
    </source>
</evidence>
<feature type="signal peptide" evidence="1">
    <location>
        <begin position="1"/>
        <end position="20"/>
    </location>
</feature>
<dbReference type="PROSITE" id="PS51257">
    <property type="entry name" value="PROKAR_LIPOPROTEIN"/>
    <property type="match status" value="1"/>
</dbReference>
<sequence length="268" mass="27384">MNRITALLAPLTLCLLTACGGGGSGDSVTPPPPTAVNPEGLWQGTAASGLDSLKTTLLADADGYAYAVLNNGNGAAIEALFMSNLNSDALKPGNASSTGMGYYRHVAGGFYQSVAMATVSQGQGSSQQSLQFQVGKGLDSSEPRKLTLSYDKGYEQAPTLESVYGRYVSKQSGHAMAVLSLSGANRDRALLSDSSACGFSNSRISASSTGKNLFSVVGILSGPACGFQGAASGVGYATLDSQGKPIGFTLALRESSGKAFFVFQGDRS</sequence>
<dbReference type="EMBL" id="JAVXZY010000002">
    <property type="protein sequence ID" value="MDT8999324.1"/>
    <property type="molecule type" value="Genomic_DNA"/>
</dbReference>
<reference evidence="2" key="1">
    <citation type="submission" date="2023-09" db="EMBL/GenBank/DDBJ databases">
        <title>Paucibacter sp. APW11 Genome sequencing and assembly.</title>
        <authorList>
            <person name="Kim I."/>
        </authorList>
    </citation>
    <scope>NUCLEOTIDE SEQUENCE</scope>
    <source>
        <strain evidence="2">APW11</strain>
    </source>
</reference>
<protein>
    <recommendedName>
        <fullName evidence="4">Lipoprotein</fullName>
    </recommendedName>
</protein>
<keyword evidence="1" id="KW-0732">Signal</keyword>
<dbReference type="RefSeq" id="WP_315649813.1">
    <property type="nucleotide sequence ID" value="NZ_JAVXZY010000002.1"/>
</dbReference>
<comment type="caution">
    <text evidence="2">The sequence shown here is derived from an EMBL/GenBank/DDBJ whole genome shotgun (WGS) entry which is preliminary data.</text>
</comment>
<keyword evidence="3" id="KW-1185">Reference proteome</keyword>
<accession>A0ABU3P9Q7</accession>
<evidence type="ECO:0000313" key="3">
    <source>
        <dbReference type="Proteomes" id="UP001246372"/>
    </source>
</evidence>
<evidence type="ECO:0000256" key="1">
    <source>
        <dbReference type="SAM" id="SignalP"/>
    </source>
</evidence>
<proteinExistence type="predicted"/>
<name>A0ABU3P9Q7_9BURK</name>